<keyword evidence="2 6" id="KW-0812">Transmembrane</keyword>
<evidence type="ECO:0000256" key="5">
    <source>
        <dbReference type="ARBA" id="ARBA00023136"/>
    </source>
</evidence>
<evidence type="ECO:0000313" key="9">
    <source>
        <dbReference type="Proteomes" id="UP001196408"/>
    </source>
</evidence>
<proteinExistence type="predicted"/>
<dbReference type="InterPro" id="IPR001182">
    <property type="entry name" value="FtsW/RodA"/>
</dbReference>
<organism evidence="7 9">
    <name type="scientific">Catenibacterium mitsuokai</name>
    <dbReference type="NCBI Taxonomy" id="100886"/>
    <lineage>
        <taxon>Bacteria</taxon>
        <taxon>Bacillati</taxon>
        <taxon>Bacillota</taxon>
        <taxon>Erysipelotrichia</taxon>
        <taxon>Erysipelotrichales</taxon>
        <taxon>Coprobacillaceae</taxon>
        <taxon>Catenibacterium</taxon>
    </lineage>
</organism>
<evidence type="ECO:0000256" key="4">
    <source>
        <dbReference type="ARBA" id="ARBA00022989"/>
    </source>
</evidence>
<evidence type="ECO:0000256" key="1">
    <source>
        <dbReference type="ARBA" id="ARBA00004141"/>
    </source>
</evidence>
<dbReference type="GO" id="GO:0008360">
    <property type="term" value="P:regulation of cell shape"/>
    <property type="evidence" value="ECO:0007669"/>
    <property type="project" value="UniProtKB-KW"/>
</dbReference>
<comment type="caution">
    <text evidence="7">The sequence shown here is derived from an EMBL/GenBank/DDBJ whole genome shotgun (WGS) entry which is preliminary data.</text>
</comment>
<dbReference type="GO" id="GO:0051301">
    <property type="term" value="P:cell division"/>
    <property type="evidence" value="ECO:0007669"/>
    <property type="project" value="InterPro"/>
</dbReference>
<dbReference type="GO" id="GO:0032153">
    <property type="term" value="C:cell division site"/>
    <property type="evidence" value="ECO:0007669"/>
    <property type="project" value="TreeGrafter"/>
</dbReference>
<evidence type="ECO:0000256" key="6">
    <source>
        <dbReference type="SAM" id="Phobius"/>
    </source>
</evidence>
<dbReference type="GO" id="GO:0015648">
    <property type="term" value="F:lipid-linked peptidoglycan transporter activity"/>
    <property type="evidence" value="ECO:0007669"/>
    <property type="project" value="TreeGrafter"/>
</dbReference>
<dbReference type="GeneID" id="301324684"/>
<keyword evidence="10" id="KW-1185">Reference proteome</keyword>
<dbReference type="EMBL" id="JAHOEL010000046">
    <property type="protein sequence ID" value="MBV3393101.1"/>
    <property type="molecule type" value="Genomic_DNA"/>
</dbReference>
<comment type="subcellular location">
    <subcellularLocation>
        <location evidence="1">Membrane</location>
        <topology evidence="1">Multi-pass membrane protein</topology>
    </subcellularLocation>
</comment>
<feature type="transmembrane region" description="Helical" evidence="6">
    <location>
        <begin position="75"/>
        <end position="95"/>
    </location>
</feature>
<feature type="transmembrane region" description="Helical" evidence="6">
    <location>
        <begin position="42"/>
        <end position="63"/>
    </location>
</feature>
<feature type="transmembrane region" description="Helical" evidence="6">
    <location>
        <begin position="333"/>
        <end position="356"/>
    </location>
</feature>
<dbReference type="InterPro" id="IPR018365">
    <property type="entry name" value="Cell_cycle_FtsW-rel_CS"/>
</dbReference>
<protein>
    <submittedName>
        <fullName evidence="7">FtsW/RodA/SpoVE family cell cycle protein</fullName>
    </submittedName>
</protein>
<dbReference type="AlphaFoldDB" id="A0AAW4MS21"/>
<dbReference type="RefSeq" id="WP_217747864.1">
    <property type="nucleotide sequence ID" value="NZ_JAHOEB010000048.1"/>
</dbReference>
<evidence type="ECO:0000256" key="3">
    <source>
        <dbReference type="ARBA" id="ARBA00022960"/>
    </source>
</evidence>
<feature type="transmembrane region" description="Helical" evidence="6">
    <location>
        <begin position="368"/>
        <end position="388"/>
    </location>
</feature>
<keyword evidence="3" id="KW-0133">Cell shape</keyword>
<dbReference type="GO" id="GO:0005886">
    <property type="term" value="C:plasma membrane"/>
    <property type="evidence" value="ECO:0007669"/>
    <property type="project" value="TreeGrafter"/>
</dbReference>
<dbReference type="EMBL" id="JAHOEF010000048">
    <property type="protein sequence ID" value="MBV3383091.1"/>
    <property type="molecule type" value="Genomic_DNA"/>
</dbReference>
<evidence type="ECO:0000313" key="10">
    <source>
        <dbReference type="Proteomes" id="UP001197492"/>
    </source>
</evidence>
<dbReference type="Pfam" id="PF01098">
    <property type="entry name" value="FTSW_RODA_SPOVE"/>
    <property type="match status" value="1"/>
</dbReference>
<dbReference type="PANTHER" id="PTHR30474">
    <property type="entry name" value="CELL CYCLE PROTEIN"/>
    <property type="match status" value="1"/>
</dbReference>
<feature type="transmembrane region" description="Helical" evidence="6">
    <location>
        <begin position="299"/>
        <end position="321"/>
    </location>
</feature>
<feature type="transmembrane region" description="Helical" evidence="6">
    <location>
        <begin position="12"/>
        <end position="36"/>
    </location>
</feature>
<evidence type="ECO:0000313" key="8">
    <source>
        <dbReference type="EMBL" id="MBV3393101.1"/>
    </source>
</evidence>
<dbReference type="PANTHER" id="PTHR30474:SF1">
    <property type="entry name" value="PEPTIDOGLYCAN GLYCOSYLTRANSFERASE MRDB"/>
    <property type="match status" value="1"/>
</dbReference>
<sequence>MENLEETLKKYPLIALIILLGAISCFAVASAAPIMTNIANPYMLWLKQGLYYVLGGALSYIIYKIGQDTLYTHIKTLYMVFIVLLIGLAVDHFVYTKLLHIHIVPLAKFTNGATSWYNIPGFSFQPSEFMKIIMVMYLAKITQEYNDRILVKTTDSEIQYIIQVMKISLPPAILIYLQNDSGVMMIIMAAVFFVLLSSGMNGNWFLFILVIAVVGVLGMAYLFIYQNGVFTSIISGHKLDRIYGWLDPEGTTGNQGLQSWYAQLSYGTAGWFGHGFRAVVKVFPEGQTDFIFSVIATDFGYVGALITLLAIAAFDITILNIGLKSDNIRDKTFIMGTFGCLIFQQIWNIGMILGLLPITGITLPMLSYGGSSLLSYMFAMGIIIDIDYQNKLRDVKHKQY</sequence>
<accession>A0AAW4MS21</accession>
<dbReference type="Proteomes" id="UP001197492">
    <property type="component" value="Unassembled WGS sequence"/>
</dbReference>
<dbReference type="Proteomes" id="UP001196408">
    <property type="component" value="Unassembled WGS sequence"/>
</dbReference>
<keyword evidence="5 6" id="KW-0472">Membrane</keyword>
<reference evidence="7 10" key="1">
    <citation type="submission" date="2021-06" db="EMBL/GenBank/DDBJ databases">
        <title>Collection of gut derived symbiotic bacterial strains cultured from healthy donors.</title>
        <authorList>
            <person name="Lin H."/>
            <person name="Littmann E."/>
            <person name="Pamer E.G."/>
        </authorList>
    </citation>
    <scope>NUCLEOTIDE SEQUENCE</scope>
    <source>
        <strain evidence="8 10">MSK.21.70</strain>
        <strain evidence="7">MSK.21.82</strain>
    </source>
</reference>
<evidence type="ECO:0000256" key="2">
    <source>
        <dbReference type="ARBA" id="ARBA00022692"/>
    </source>
</evidence>
<dbReference type="PROSITE" id="PS00428">
    <property type="entry name" value="FTSW_RODA_SPOVE"/>
    <property type="match status" value="1"/>
</dbReference>
<evidence type="ECO:0000313" key="7">
    <source>
        <dbReference type="EMBL" id="MBV3383091.1"/>
    </source>
</evidence>
<feature type="transmembrane region" description="Helical" evidence="6">
    <location>
        <begin position="203"/>
        <end position="224"/>
    </location>
</feature>
<name>A0AAW4MS21_9FIRM</name>
<feature type="transmembrane region" description="Helical" evidence="6">
    <location>
        <begin position="173"/>
        <end position="196"/>
    </location>
</feature>
<keyword evidence="4 6" id="KW-1133">Transmembrane helix</keyword>
<gene>
    <name evidence="7" type="ORF">KSV97_07650</name>
    <name evidence="8" type="ORF">KSW06_07525</name>
</gene>